<gene>
    <name evidence="2" type="ORF">GCM10023091_19220</name>
</gene>
<keyword evidence="3" id="KW-1185">Reference proteome</keyword>
<evidence type="ECO:0000256" key="1">
    <source>
        <dbReference type="SAM" id="MobiDB-lite"/>
    </source>
</evidence>
<comment type="caution">
    <text evidence="2">The sequence shown here is derived from an EMBL/GenBank/DDBJ whole genome shotgun (WGS) entry which is preliminary data.</text>
</comment>
<dbReference type="EMBL" id="BAABEY010000019">
    <property type="protein sequence ID" value="GAA4438510.1"/>
    <property type="molecule type" value="Genomic_DNA"/>
</dbReference>
<reference evidence="3" key="1">
    <citation type="journal article" date="2019" name="Int. J. Syst. Evol. Microbiol.">
        <title>The Global Catalogue of Microorganisms (GCM) 10K type strain sequencing project: providing services to taxonomists for standard genome sequencing and annotation.</title>
        <authorList>
            <consortium name="The Broad Institute Genomics Platform"/>
            <consortium name="The Broad Institute Genome Sequencing Center for Infectious Disease"/>
            <person name="Wu L."/>
            <person name="Ma J."/>
        </authorList>
    </citation>
    <scope>NUCLEOTIDE SEQUENCE [LARGE SCALE GENOMIC DNA]</scope>
    <source>
        <strain evidence="3">JCM 31920</strain>
    </source>
</reference>
<name>A0ABP8LXC9_9BACT</name>
<sequence length="86" mass="9253">MFLLLYQINFSFFDGFLLQTAQKLKKEWAGVLKSGPRTGEIAATIVQNKPAEASMSPQKATGGHIGGRTFVNSLPKISPPTGVYGP</sequence>
<protein>
    <submittedName>
        <fullName evidence="2">Uncharacterized protein</fullName>
    </submittedName>
</protein>
<accession>A0ABP8LXC9</accession>
<feature type="region of interest" description="Disordered" evidence="1">
    <location>
        <begin position="50"/>
        <end position="86"/>
    </location>
</feature>
<proteinExistence type="predicted"/>
<evidence type="ECO:0000313" key="2">
    <source>
        <dbReference type="EMBL" id="GAA4438510.1"/>
    </source>
</evidence>
<evidence type="ECO:0000313" key="3">
    <source>
        <dbReference type="Proteomes" id="UP001501508"/>
    </source>
</evidence>
<dbReference type="Proteomes" id="UP001501508">
    <property type="component" value="Unassembled WGS sequence"/>
</dbReference>
<organism evidence="2 3">
    <name type="scientific">Ravibacter arvi</name>
    <dbReference type="NCBI Taxonomy" id="2051041"/>
    <lineage>
        <taxon>Bacteria</taxon>
        <taxon>Pseudomonadati</taxon>
        <taxon>Bacteroidota</taxon>
        <taxon>Cytophagia</taxon>
        <taxon>Cytophagales</taxon>
        <taxon>Spirosomataceae</taxon>
        <taxon>Ravibacter</taxon>
    </lineage>
</organism>